<name>A0A011NLQ1_9PROT</name>
<dbReference type="EMBL" id="JFAX01000021">
    <property type="protein sequence ID" value="EXI65557.1"/>
    <property type="molecule type" value="Genomic_DNA"/>
</dbReference>
<organism evidence="2 3">
    <name type="scientific">Candidatus Accumulibacter adjunctus</name>
    <dbReference type="NCBI Taxonomy" id="1454001"/>
    <lineage>
        <taxon>Bacteria</taxon>
        <taxon>Pseudomonadati</taxon>
        <taxon>Pseudomonadota</taxon>
        <taxon>Betaproteobacteria</taxon>
        <taxon>Candidatus Accumulibacter</taxon>
    </lineage>
</organism>
<keyword evidence="3" id="KW-1185">Reference proteome</keyword>
<accession>A0A011NLQ1</accession>
<evidence type="ECO:0000313" key="2">
    <source>
        <dbReference type="EMBL" id="EXI65557.1"/>
    </source>
</evidence>
<dbReference type="PATRIC" id="fig|1454001.3.peg.3122"/>
<protein>
    <recommendedName>
        <fullName evidence="4">Lipoprotein</fullName>
    </recommendedName>
</protein>
<feature type="chain" id="PRO_5001462441" description="Lipoprotein" evidence="1">
    <location>
        <begin position="24"/>
        <end position="142"/>
    </location>
</feature>
<reference evidence="2" key="1">
    <citation type="submission" date="2014-02" db="EMBL/GenBank/DDBJ databases">
        <title>Expanding our view of genomic diversity in Candidatus Accumulibacter clades.</title>
        <authorList>
            <person name="Skennerton C.T."/>
            <person name="Barr J.J."/>
            <person name="Slater F.R."/>
            <person name="Bond P.L."/>
            <person name="Tyson G.W."/>
        </authorList>
    </citation>
    <scope>NUCLEOTIDE SEQUENCE [LARGE SCALE GENOMIC DNA]</scope>
</reference>
<evidence type="ECO:0000313" key="3">
    <source>
        <dbReference type="Proteomes" id="UP000020218"/>
    </source>
</evidence>
<keyword evidence="1" id="KW-0732">Signal</keyword>
<evidence type="ECO:0008006" key="4">
    <source>
        <dbReference type="Google" id="ProtNLM"/>
    </source>
</evidence>
<dbReference type="Proteomes" id="UP000020218">
    <property type="component" value="Unassembled WGS sequence"/>
</dbReference>
<gene>
    <name evidence="2" type="ORF">AW08_03077</name>
</gene>
<evidence type="ECO:0000256" key="1">
    <source>
        <dbReference type="SAM" id="SignalP"/>
    </source>
</evidence>
<dbReference type="AlphaFoldDB" id="A0A011NLQ1"/>
<feature type="signal peptide" evidence="1">
    <location>
        <begin position="1"/>
        <end position="23"/>
    </location>
</feature>
<comment type="caution">
    <text evidence="2">The sequence shown here is derived from an EMBL/GenBank/DDBJ whole genome shotgun (WGS) entry which is preliminary data.</text>
</comment>
<proteinExistence type="predicted"/>
<dbReference type="STRING" id="1454001.AW08_03077"/>
<sequence>MQVTLVRLFAVIALLSVSLVAQARQSVPIVDFPDNAVLTSSGKALTAEQVRYAITAAAQSHSWQISRAPNGDGLQAVLSVRGKHTVVVAIAYSPKTYSIAYHDSTNMNYSHDPNTQVRVIHPYYNRWVSELRDAIRMELNRL</sequence>